<proteinExistence type="predicted"/>
<keyword evidence="3" id="KW-1185">Reference proteome</keyword>
<evidence type="ECO:0000313" key="2">
    <source>
        <dbReference type="EMBL" id="GII92699.1"/>
    </source>
</evidence>
<dbReference type="Proteomes" id="UP000606172">
    <property type="component" value="Unassembled WGS sequence"/>
</dbReference>
<sequence>MADAEVSVVEFEPQATAPKASTAPATPMAKARSALIGKVPFSKGKANLIKISHT</sequence>
<gene>
    <name evidence="2" type="ORF">Ssi02_29300</name>
</gene>
<protein>
    <submittedName>
        <fullName evidence="2">Uncharacterized protein</fullName>
    </submittedName>
</protein>
<accession>A0A919RHX3</accession>
<comment type="caution">
    <text evidence="2">The sequence shown here is derived from an EMBL/GenBank/DDBJ whole genome shotgun (WGS) entry which is preliminary data.</text>
</comment>
<feature type="compositionally biased region" description="Low complexity" evidence="1">
    <location>
        <begin position="15"/>
        <end position="26"/>
    </location>
</feature>
<evidence type="ECO:0000313" key="3">
    <source>
        <dbReference type="Proteomes" id="UP000606172"/>
    </source>
</evidence>
<dbReference type="AlphaFoldDB" id="A0A919RHX3"/>
<feature type="region of interest" description="Disordered" evidence="1">
    <location>
        <begin position="1"/>
        <end position="26"/>
    </location>
</feature>
<evidence type="ECO:0000256" key="1">
    <source>
        <dbReference type="SAM" id="MobiDB-lite"/>
    </source>
</evidence>
<dbReference type="EMBL" id="BOOW01000018">
    <property type="protein sequence ID" value="GII92699.1"/>
    <property type="molecule type" value="Genomic_DNA"/>
</dbReference>
<reference evidence="2" key="1">
    <citation type="submission" date="2021-01" db="EMBL/GenBank/DDBJ databases">
        <title>Whole genome shotgun sequence of Sinosporangium siamense NBRC 109515.</title>
        <authorList>
            <person name="Komaki H."/>
            <person name="Tamura T."/>
        </authorList>
    </citation>
    <scope>NUCLEOTIDE SEQUENCE</scope>
    <source>
        <strain evidence="2">NBRC 109515</strain>
    </source>
</reference>
<name>A0A919RHX3_9ACTN</name>
<organism evidence="2 3">
    <name type="scientific">Sinosporangium siamense</name>
    <dbReference type="NCBI Taxonomy" id="1367973"/>
    <lineage>
        <taxon>Bacteria</taxon>
        <taxon>Bacillati</taxon>
        <taxon>Actinomycetota</taxon>
        <taxon>Actinomycetes</taxon>
        <taxon>Streptosporangiales</taxon>
        <taxon>Streptosporangiaceae</taxon>
        <taxon>Sinosporangium</taxon>
    </lineage>
</organism>